<organism evidence="1 2">
    <name type="scientific">Photobacterium frigidiphilum</name>
    <dbReference type="NCBI Taxonomy" id="264736"/>
    <lineage>
        <taxon>Bacteria</taxon>
        <taxon>Pseudomonadati</taxon>
        <taxon>Pseudomonadota</taxon>
        <taxon>Gammaproteobacteria</taxon>
        <taxon>Vibrionales</taxon>
        <taxon>Vibrionaceae</taxon>
        <taxon>Photobacterium</taxon>
    </lineage>
</organism>
<proteinExistence type="predicted"/>
<accession>A0A2T3J644</accession>
<evidence type="ECO:0000313" key="2">
    <source>
        <dbReference type="Proteomes" id="UP000240987"/>
    </source>
</evidence>
<gene>
    <name evidence="1" type="ORF">C9J12_28830</name>
</gene>
<dbReference type="RefSeq" id="WP_107246714.1">
    <property type="nucleotide sequence ID" value="NZ_PYMJ01000065.1"/>
</dbReference>
<sequence>MEFGVFGELAVAQLMLDVIFFKRGIMSKYSFSPHQRHAVWTVHLEKCYMCTKPIDLQSMQIDHIIPESLLDDYEELCSVLACFGLSADFGINSYSNWLPSCSSCNGKKSNNVFTPSPLIQMQIECAIRKAQKAEELAAKSANKRELTRALNILMKAHSEQGLSAEIKDSLKPLVQFQEQERSEENIFYGIRLAPDYEVSPGRQHIIREITGYLGYEFVIMTPPESLILAFDIVYRDTERHRMHPSIPINGGAMTGLRSVGLINNDNKLTEFGVTVFKTIAQEQKI</sequence>
<dbReference type="AlphaFoldDB" id="A0A2T3J644"/>
<dbReference type="Gene3D" id="1.10.30.50">
    <property type="match status" value="1"/>
</dbReference>
<keyword evidence="2" id="KW-1185">Reference proteome</keyword>
<evidence type="ECO:0000313" key="1">
    <source>
        <dbReference type="EMBL" id="PSU42604.1"/>
    </source>
</evidence>
<dbReference type="Proteomes" id="UP000240987">
    <property type="component" value="Unassembled WGS sequence"/>
</dbReference>
<protein>
    <submittedName>
        <fullName evidence="1">Uncharacterized protein</fullName>
    </submittedName>
</protein>
<comment type="caution">
    <text evidence="1">The sequence shown here is derived from an EMBL/GenBank/DDBJ whole genome shotgun (WGS) entry which is preliminary data.</text>
</comment>
<dbReference type="InterPro" id="IPR003615">
    <property type="entry name" value="HNH_nuc"/>
</dbReference>
<name>A0A2T3J644_9GAMM</name>
<reference evidence="1 2" key="1">
    <citation type="submission" date="2018-01" db="EMBL/GenBank/DDBJ databases">
        <title>Whole genome sequencing of Histamine producing bacteria.</title>
        <authorList>
            <person name="Butler K."/>
        </authorList>
    </citation>
    <scope>NUCLEOTIDE SEQUENCE [LARGE SCALE GENOMIC DNA]</scope>
    <source>
        <strain evidence="1 2">JCM 12947</strain>
    </source>
</reference>
<dbReference type="CDD" id="cd00085">
    <property type="entry name" value="HNHc"/>
    <property type="match status" value="1"/>
</dbReference>
<dbReference type="EMBL" id="PYMJ01000065">
    <property type="protein sequence ID" value="PSU42604.1"/>
    <property type="molecule type" value="Genomic_DNA"/>
</dbReference>
<dbReference type="OrthoDB" id="9802901at2"/>